<evidence type="ECO:0000256" key="2">
    <source>
        <dbReference type="ARBA" id="ARBA00022801"/>
    </source>
</evidence>
<dbReference type="EMBL" id="CP059693">
    <property type="protein sequence ID" value="WDE12851.1"/>
    <property type="molecule type" value="Genomic_DNA"/>
</dbReference>
<keyword evidence="2 3" id="KW-0378">Hydrolase</keyword>
<keyword evidence="4" id="KW-1185">Reference proteome</keyword>
<sequence length="267" mass="30035">MILTDSHCHLDFDEFSSHLPQLLSNCLTSGIHRIIVPATEPDNWLKVLKLCAQQHNGQNQAPSLLPCLGIHPWFLSKLTQQHLEQLTDLARQHSRNIVAIGETGIDKVIAEKEDNLRQQKTFFQYQLQLAKDCHLPVIVHHRRSHHEIIPLLRQNKSPYGGIIHAFSGSYQEAKNYIDLGFKLGIGGTITYERAVKTVNTVKRLPLSAIVLETDAPSMPLSGFQGQDNSPLRLVNVFECLSGIRPEPAEVLAKQIENNINELFRLPG</sequence>
<dbReference type="GO" id="GO:0016787">
    <property type="term" value="F:hydrolase activity"/>
    <property type="evidence" value="ECO:0007669"/>
    <property type="project" value="UniProtKB-KW"/>
</dbReference>
<dbReference type="Gene3D" id="3.20.20.140">
    <property type="entry name" value="Metal-dependent hydrolases"/>
    <property type="match status" value="1"/>
</dbReference>
<accession>A0ABY7VII2</accession>
<dbReference type="CDD" id="cd01310">
    <property type="entry name" value="TatD_DNAse"/>
    <property type="match status" value="1"/>
</dbReference>
<evidence type="ECO:0000313" key="4">
    <source>
        <dbReference type="Proteomes" id="UP001215231"/>
    </source>
</evidence>
<reference evidence="3 4" key="1">
    <citation type="journal article" date="2022" name="Mar. Drugs">
        <title>Bioassay-Guided Fractionation Leads to the Detection of Cholic Acid Generated by the Rare Thalassomonas sp.</title>
        <authorList>
            <person name="Pheiffer F."/>
            <person name="Schneider Y.K."/>
            <person name="Hansen E.H."/>
            <person name="Andersen J.H."/>
            <person name="Isaksson J."/>
            <person name="Busche T."/>
            <person name="R C."/>
            <person name="Kalinowski J."/>
            <person name="Zyl L.V."/>
            <person name="Trindade M."/>
        </authorList>
    </citation>
    <scope>NUCLEOTIDE SEQUENCE [LARGE SCALE GENOMIC DNA]</scope>
    <source>
        <strain evidence="3 4">A5K-61T</strain>
    </source>
</reference>
<dbReference type="InterPro" id="IPR001130">
    <property type="entry name" value="TatD-like"/>
</dbReference>
<dbReference type="RefSeq" id="WP_274053177.1">
    <property type="nucleotide sequence ID" value="NZ_CP059693.1"/>
</dbReference>
<dbReference type="SUPFAM" id="SSF51556">
    <property type="entry name" value="Metallo-dependent hydrolases"/>
    <property type="match status" value="1"/>
</dbReference>
<dbReference type="PROSITE" id="PS01091">
    <property type="entry name" value="TATD_3"/>
    <property type="match status" value="1"/>
</dbReference>
<protein>
    <submittedName>
        <fullName evidence="3">TatD family hydrolase</fullName>
    </submittedName>
</protein>
<dbReference type="PIRSF" id="PIRSF005902">
    <property type="entry name" value="DNase_TatD"/>
    <property type="match status" value="1"/>
</dbReference>
<gene>
    <name evidence="3" type="ORF">H3N35_05135</name>
</gene>
<dbReference type="InterPro" id="IPR018228">
    <property type="entry name" value="DNase_TatD-rel_CS"/>
</dbReference>
<dbReference type="Proteomes" id="UP001215231">
    <property type="component" value="Chromosome"/>
</dbReference>
<organism evidence="3 4">
    <name type="scientific">Thalassomonas haliotis</name>
    <dbReference type="NCBI Taxonomy" id="485448"/>
    <lineage>
        <taxon>Bacteria</taxon>
        <taxon>Pseudomonadati</taxon>
        <taxon>Pseudomonadota</taxon>
        <taxon>Gammaproteobacteria</taxon>
        <taxon>Alteromonadales</taxon>
        <taxon>Colwelliaceae</taxon>
        <taxon>Thalassomonas</taxon>
    </lineage>
</organism>
<evidence type="ECO:0000256" key="1">
    <source>
        <dbReference type="ARBA" id="ARBA00009275"/>
    </source>
</evidence>
<dbReference type="Pfam" id="PF01026">
    <property type="entry name" value="TatD_DNase"/>
    <property type="match status" value="1"/>
</dbReference>
<dbReference type="PANTHER" id="PTHR46124:SF3">
    <property type="entry name" value="HYDROLASE"/>
    <property type="match status" value="1"/>
</dbReference>
<evidence type="ECO:0000313" key="3">
    <source>
        <dbReference type="EMBL" id="WDE12851.1"/>
    </source>
</evidence>
<dbReference type="PANTHER" id="PTHR46124">
    <property type="entry name" value="D-AMINOACYL-TRNA DEACYLASE"/>
    <property type="match status" value="1"/>
</dbReference>
<proteinExistence type="inferred from homology"/>
<comment type="similarity">
    <text evidence="1">Belongs to the metallo-dependent hydrolases superfamily. TatD-type hydrolase family.</text>
</comment>
<name>A0ABY7VII2_9GAMM</name>
<dbReference type="InterPro" id="IPR032466">
    <property type="entry name" value="Metal_Hydrolase"/>
</dbReference>